<dbReference type="Pfam" id="PF13439">
    <property type="entry name" value="Glyco_transf_4"/>
    <property type="match status" value="1"/>
</dbReference>
<feature type="domain" description="Glycosyltransferase subfamily 4-like N-terminal" evidence="1">
    <location>
        <begin position="86"/>
        <end position="200"/>
    </location>
</feature>
<sequence length="429" mass="50001">MKHLLIISPYFPPVNAADMHRVRMSLPYLKDYGWEAEIITVDVSFVDFDQDSYLFDNLPKETKIHKLSAFPKRWTSKLGLGSIALRSLWFYKNYVDKLLQKQHFDLIYFSTTQFPLMILGAYWKKKFHIPYVIDMQDPWHSTYYQDKPKKDRPKKYWFSYRLNKYLEPIAMKNVDGLISVSQAYIDTLIERYPRIKKVPNQVITFGAFHKDFEFVKKNFDKFKRAYVKDDQFKHFVYVGRAGVDMKESLVMLFTAFKKGLDLYPIEFGKIRFHFIGTSYASSGTGIETITPIAAAIGLDSKYVNEQTNRISFYDAIYNLITADALVIIGSDDPQYTASKIYPYILAERPLMAFFNAKSSAGEIIRETNAGMVIHLGLEQHEASSLINQFLFNLVAEKIVPPHINWNKFEPYTAKNMTKKQCFLFNEVIS</sequence>
<dbReference type="InterPro" id="IPR028098">
    <property type="entry name" value="Glyco_trans_4-like_N"/>
</dbReference>
<organism evidence="2 3">
    <name type="scientific">Pedobacter frigiditerrae</name>
    <dbReference type="NCBI Taxonomy" id="2530452"/>
    <lineage>
        <taxon>Bacteria</taxon>
        <taxon>Pseudomonadati</taxon>
        <taxon>Bacteroidota</taxon>
        <taxon>Sphingobacteriia</taxon>
        <taxon>Sphingobacteriales</taxon>
        <taxon>Sphingobacteriaceae</taxon>
        <taxon>Pedobacter</taxon>
    </lineage>
</organism>
<gene>
    <name evidence="2" type="ORF">EZ428_11065</name>
</gene>
<evidence type="ECO:0000259" key="1">
    <source>
        <dbReference type="Pfam" id="PF13439"/>
    </source>
</evidence>
<accession>A0A4R0MY67</accession>
<dbReference type="AlphaFoldDB" id="A0A4R0MY67"/>
<comment type="caution">
    <text evidence="2">The sequence shown here is derived from an EMBL/GenBank/DDBJ whole genome shotgun (WGS) entry which is preliminary data.</text>
</comment>
<reference evidence="2 3" key="1">
    <citation type="submission" date="2019-02" db="EMBL/GenBank/DDBJ databases">
        <title>Pedobacter sp. RP-1-13 sp. nov., isolated from Arctic soil.</title>
        <authorList>
            <person name="Dahal R.H."/>
        </authorList>
    </citation>
    <scope>NUCLEOTIDE SEQUENCE [LARGE SCALE GENOMIC DNA]</scope>
    <source>
        <strain evidence="2 3">RP-1-13</strain>
    </source>
</reference>
<dbReference type="EMBL" id="SJSK01000002">
    <property type="protein sequence ID" value="TCC92259.1"/>
    <property type="molecule type" value="Genomic_DNA"/>
</dbReference>
<evidence type="ECO:0000313" key="2">
    <source>
        <dbReference type="EMBL" id="TCC92259.1"/>
    </source>
</evidence>
<name>A0A4R0MY67_9SPHI</name>
<dbReference type="OrthoDB" id="846071at2"/>
<dbReference type="Proteomes" id="UP000292884">
    <property type="component" value="Unassembled WGS sequence"/>
</dbReference>
<proteinExistence type="predicted"/>
<dbReference type="SUPFAM" id="SSF53756">
    <property type="entry name" value="UDP-Glycosyltransferase/glycogen phosphorylase"/>
    <property type="match status" value="1"/>
</dbReference>
<keyword evidence="3" id="KW-1185">Reference proteome</keyword>
<dbReference type="Gene3D" id="3.40.50.2000">
    <property type="entry name" value="Glycogen Phosphorylase B"/>
    <property type="match status" value="1"/>
</dbReference>
<protein>
    <recommendedName>
        <fullName evidence="1">Glycosyltransferase subfamily 4-like N-terminal domain-containing protein</fullName>
    </recommendedName>
</protein>
<evidence type="ECO:0000313" key="3">
    <source>
        <dbReference type="Proteomes" id="UP000292884"/>
    </source>
</evidence>
<dbReference type="GO" id="GO:0016757">
    <property type="term" value="F:glycosyltransferase activity"/>
    <property type="evidence" value="ECO:0007669"/>
    <property type="project" value="UniProtKB-ARBA"/>
</dbReference>
<dbReference type="RefSeq" id="WP_131553199.1">
    <property type="nucleotide sequence ID" value="NZ_SJSK01000002.1"/>
</dbReference>